<organism evidence="6 8">
    <name type="scientific">Phytophthora infestans</name>
    <name type="common">Potato late blight agent</name>
    <name type="synonym">Botrytis infestans</name>
    <dbReference type="NCBI Taxonomy" id="4787"/>
    <lineage>
        <taxon>Eukaryota</taxon>
        <taxon>Sar</taxon>
        <taxon>Stramenopiles</taxon>
        <taxon>Oomycota</taxon>
        <taxon>Peronosporomycetes</taxon>
        <taxon>Peronosporales</taxon>
        <taxon>Peronosporaceae</taxon>
        <taxon>Phytophthora</taxon>
    </lineage>
</organism>
<dbReference type="Pfam" id="PF00447">
    <property type="entry name" value="HSF_DNA-bind"/>
    <property type="match status" value="1"/>
</dbReference>
<comment type="similarity">
    <text evidence="4">Belongs to the HSF family.</text>
</comment>
<name>A0A833SUR9_PHYIN</name>
<dbReference type="FunFam" id="1.10.10.10:FF:000286">
    <property type="entry name" value="Heat shock transcription factor"/>
    <property type="match status" value="1"/>
</dbReference>
<keyword evidence="3" id="KW-0539">Nucleus</keyword>
<dbReference type="Proteomes" id="UP000704712">
    <property type="component" value="Unassembled WGS sequence"/>
</dbReference>
<evidence type="ECO:0000313" key="6">
    <source>
        <dbReference type="EMBL" id="KAF4039038.1"/>
    </source>
</evidence>
<evidence type="ECO:0000313" key="8">
    <source>
        <dbReference type="Proteomes" id="UP000602510"/>
    </source>
</evidence>
<comment type="caution">
    <text evidence="6">The sequence shown here is derived from an EMBL/GenBank/DDBJ whole genome shotgun (WGS) entry which is preliminary data.</text>
</comment>
<dbReference type="PANTHER" id="PTHR10015">
    <property type="entry name" value="HEAT SHOCK TRANSCRIPTION FACTOR"/>
    <property type="match status" value="1"/>
</dbReference>
<evidence type="ECO:0000256" key="3">
    <source>
        <dbReference type="ARBA" id="ARBA00023242"/>
    </source>
</evidence>
<dbReference type="Gene3D" id="1.10.10.10">
    <property type="entry name" value="Winged helix-like DNA-binding domain superfamily/Winged helix DNA-binding domain"/>
    <property type="match status" value="1"/>
</dbReference>
<evidence type="ECO:0000256" key="2">
    <source>
        <dbReference type="ARBA" id="ARBA00023125"/>
    </source>
</evidence>
<dbReference type="InterPro" id="IPR000232">
    <property type="entry name" value="HSF_DNA-bd"/>
</dbReference>
<sequence>MLRPRALLFSVECKLKRSTLSGAAIAASVWRFMCNPIQSVTTGTGESAAPEDGIVAARTRQSGAACVSVERGVARVNLLYPIAMQSTSPNNYSQPIDDNAAPREVAPFLKSLRRMLLDESDTVLRWTPDGRAFEIHDMQEMTARVLPKYFKHCKYTSFQRQLNYFNFRKWTKSKAVVCTFSNDFFLRDQPELAWRITRKKSLSPHVLPKYRPTAAARASVMPYWKKEPLSAPHPMSFENMLNGDSRCRMPYPAVGNDLMLKQHEIRHPQQTHMSRRYYSFNMTAPPSEPYTTTRSYDLPNGEQTEPLDWIDCLLPPTDDSYMCMYPPAVPFTMNSVNMRKSFEFVPSATL</sequence>
<dbReference type="InterPro" id="IPR036388">
    <property type="entry name" value="WH-like_DNA-bd_sf"/>
</dbReference>
<evidence type="ECO:0000256" key="4">
    <source>
        <dbReference type="RuleBase" id="RU004020"/>
    </source>
</evidence>
<dbReference type="GO" id="GO:0005634">
    <property type="term" value="C:nucleus"/>
    <property type="evidence" value="ECO:0007669"/>
    <property type="project" value="UniProtKB-SubCell"/>
</dbReference>
<dbReference type="AlphaFoldDB" id="A0A833SUR9"/>
<evidence type="ECO:0000313" key="7">
    <source>
        <dbReference type="EMBL" id="KAF4148667.1"/>
    </source>
</evidence>
<evidence type="ECO:0000259" key="5">
    <source>
        <dbReference type="SMART" id="SM00415"/>
    </source>
</evidence>
<dbReference type="SUPFAM" id="SSF46785">
    <property type="entry name" value="Winged helix' DNA-binding domain"/>
    <property type="match status" value="1"/>
</dbReference>
<protein>
    <submittedName>
        <fullName evidence="6">HSF-type DNA-binding</fullName>
    </submittedName>
</protein>
<dbReference type="Proteomes" id="UP000602510">
    <property type="component" value="Unassembled WGS sequence"/>
</dbReference>
<dbReference type="PRINTS" id="PR00056">
    <property type="entry name" value="HSFDOMAIN"/>
</dbReference>
<accession>A0A833SUR9</accession>
<dbReference type="GO" id="GO:0003700">
    <property type="term" value="F:DNA-binding transcription factor activity"/>
    <property type="evidence" value="ECO:0007669"/>
    <property type="project" value="InterPro"/>
</dbReference>
<dbReference type="EMBL" id="JAACNO010000254">
    <property type="protein sequence ID" value="KAF4148667.1"/>
    <property type="molecule type" value="Genomic_DNA"/>
</dbReference>
<gene>
    <name evidence="6" type="ORF">GN244_ATG08785</name>
    <name evidence="7" type="ORF">GN958_ATG02147</name>
</gene>
<dbReference type="InterPro" id="IPR036390">
    <property type="entry name" value="WH_DNA-bd_sf"/>
</dbReference>
<reference evidence="6" key="1">
    <citation type="submission" date="2020-04" db="EMBL/GenBank/DDBJ databases">
        <title>Hybrid Assembly of Korean Phytophthora infestans isolates.</title>
        <authorList>
            <person name="Prokchorchik M."/>
            <person name="Lee Y."/>
            <person name="Seo J."/>
            <person name="Cho J.-H."/>
            <person name="Park Y.-E."/>
            <person name="Jang D.-C."/>
            <person name="Im J.-S."/>
            <person name="Choi J.-G."/>
            <person name="Park H.-J."/>
            <person name="Lee G.-B."/>
            <person name="Lee Y.-G."/>
            <person name="Hong S.-Y."/>
            <person name="Cho K."/>
            <person name="Sohn K.H."/>
        </authorList>
    </citation>
    <scope>NUCLEOTIDE SEQUENCE</scope>
    <source>
        <strain evidence="6">KR_1_A1</strain>
        <strain evidence="7">KR_2_A2</strain>
    </source>
</reference>
<comment type="subcellular location">
    <subcellularLocation>
        <location evidence="1">Nucleus</location>
    </subcellularLocation>
</comment>
<dbReference type="EMBL" id="WSZM01000183">
    <property type="protein sequence ID" value="KAF4039038.1"/>
    <property type="molecule type" value="Genomic_DNA"/>
</dbReference>
<keyword evidence="2 6" id="KW-0238">DNA-binding</keyword>
<feature type="domain" description="HSF-type DNA-binding" evidence="5">
    <location>
        <begin position="104"/>
        <end position="199"/>
    </location>
</feature>
<dbReference type="SMART" id="SM00415">
    <property type="entry name" value="HSF"/>
    <property type="match status" value="1"/>
</dbReference>
<evidence type="ECO:0000256" key="1">
    <source>
        <dbReference type="ARBA" id="ARBA00004123"/>
    </source>
</evidence>
<dbReference type="PANTHER" id="PTHR10015:SF427">
    <property type="entry name" value="HEAT SHOCK FACTOR PROTEIN"/>
    <property type="match status" value="1"/>
</dbReference>
<dbReference type="GO" id="GO:0043565">
    <property type="term" value="F:sequence-specific DNA binding"/>
    <property type="evidence" value="ECO:0007669"/>
    <property type="project" value="InterPro"/>
</dbReference>
<keyword evidence="8" id="KW-1185">Reference proteome</keyword>
<proteinExistence type="inferred from homology"/>